<dbReference type="PANTHER" id="PTHR45947:SF3">
    <property type="entry name" value="SULFOQUINOVOSYL TRANSFERASE SQD2"/>
    <property type="match status" value="1"/>
</dbReference>
<dbReference type="AlphaFoldDB" id="A0A937D066"/>
<keyword evidence="4" id="KW-1185">Reference proteome</keyword>
<dbReference type="PANTHER" id="PTHR45947">
    <property type="entry name" value="SULFOQUINOVOSYL TRANSFERASE SQD2"/>
    <property type="match status" value="1"/>
</dbReference>
<comment type="caution">
    <text evidence="3">The sequence shown here is derived from an EMBL/GenBank/DDBJ whole genome shotgun (WGS) entry which is preliminary data.</text>
</comment>
<dbReference type="InterPro" id="IPR050194">
    <property type="entry name" value="Glycosyltransferase_grp1"/>
</dbReference>
<dbReference type="CDD" id="cd03801">
    <property type="entry name" value="GT4_PimA-like"/>
    <property type="match status" value="1"/>
</dbReference>
<dbReference type="Proteomes" id="UP000605848">
    <property type="component" value="Unassembled WGS sequence"/>
</dbReference>
<evidence type="ECO:0000313" key="3">
    <source>
        <dbReference type="EMBL" id="MBL0407444.1"/>
    </source>
</evidence>
<feature type="domain" description="Glycosyltransferase subfamily 4-like N-terminal" evidence="2">
    <location>
        <begin position="37"/>
        <end position="180"/>
    </location>
</feature>
<accession>A0A937D066</accession>
<feature type="domain" description="Glycosyl transferase family 1" evidence="1">
    <location>
        <begin position="199"/>
        <end position="343"/>
    </location>
</feature>
<dbReference type="InterPro" id="IPR001296">
    <property type="entry name" value="Glyco_trans_1"/>
</dbReference>
<dbReference type="GO" id="GO:0016758">
    <property type="term" value="F:hexosyltransferase activity"/>
    <property type="evidence" value="ECO:0007669"/>
    <property type="project" value="TreeGrafter"/>
</dbReference>
<evidence type="ECO:0000313" key="4">
    <source>
        <dbReference type="Proteomes" id="UP000605848"/>
    </source>
</evidence>
<evidence type="ECO:0000259" key="2">
    <source>
        <dbReference type="Pfam" id="PF13439"/>
    </source>
</evidence>
<name>A0A937D066_9HYPH</name>
<dbReference type="InterPro" id="IPR028098">
    <property type="entry name" value="Glyco_trans_4-like_N"/>
</dbReference>
<evidence type="ECO:0000259" key="1">
    <source>
        <dbReference type="Pfam" id="PF00534"/>
    </source>
</evidence>
<dbReference type="Pfam" id="PF00534">
    <property type="entry name" value="Glycos_transf_1"/>
    <property type="match status" value="1"/>
</dbReference>
<dbReference type="EMBL" id="JAEQMY010000083">
    <property type="protein sequence ID" value="MBL0407444.1"/>
    <property type="molecule type" value="Genomic_DNA"/>
</dbReference>
<dbReference type="SUPFAM" id="SSF53756">
    <property type="entry name" value="UDP-Glycosyltransferase/glycogen phosphorylase"/>
    <property type="match status" value="1"/>
</dbReference>
<organism evidence="3 4">
    <name type="scientific">Microvirga aerilata</name>
    <dbReference type="NCBI Taxonomy" id="670292"/>
    <lineage>
        <taxon>Bacteria</taxon>
        <taxon>Pseudomonadati</taxon>
        <taxon>Pseudomonadota</taxon>
        <taxon>Alphaproteobacteria</taxon>
        <taxon>Hyphomicrobiales</taxon>
        <taxon>Methylobacteriaceae</taxon>
        <taxon>Microvirga</taxon>
    </lineage>
</organism>
<protein>
    <submittedName>
        <fullName evidence="3">Glycosyltransferase family 4 protein</fullName>
    </submittedName>
</protein>
<dbReference type="Pfam" id="PF13439">
    <property type="entry name" value="Glyco_transf_4"/>
    <property type="match status" value="1"/>
</dbReference>
<dbReference type="RefSeq" id="WP_202064705.1">
    <property type="nucleotide sequence ID" value="NZ_JAEQMY010000083.1"/>
</dbReference>
<proteinExistence type="predicted"/>
<dbReference type="Gene3D" id="3.40.50.2000">
    <property type="entry name" value="Glycogen Phosphorylase B"/>
    <property type="match status" value="2"/>
</dbReference>
<sequence length="368" mass="40746">MSDRTLRVAHVTEAPLGGVLTYLQELIPLQLEDARIASIEVLAPEVNVKALSSIESDRIKLRSFAHSRGSLLGLLRLALATIRVVRQSRPDILHIHSTVAGALVRCCLLVVPGRPKIIYCPHSWAFAREGSRLKNGAIAAIERLLVRVTDRIICVSNCEKTDAIAWGIPSPKCVVIENGIKSLTPPTTIDGYGSSAYRRRKKILFVGRFDRQKGFDVFAEIMKELQDSEGIAIGDFIVNRAETIEIPSNVTTLGWRSREEVEEIYSTADLLLMPSRWEGLPLTALEAMRAGVPIFASRAGGLKDVVVDGVTGRLFDLGSVKSIADLIRATDEETLREFGKSGRAHFLERYRADLMSKKIMDLYLEMLP</sequence>
<gene>
    <name evidence="3" type="ORF">JKG68_26355</name>
</gene>
<reference evidence="3" key="1">
    <citation type="submission" date="2021-01" db="EMBL/GenBank/DDBJ databases">
        <title>Microvirga sp.</title>
        <authorList>
            <person name="Kim M.K."/>
        </authorList>
    </citation>
    <scope>NUCLEOTIDE SEQUENCE</scope>
    <source>
        <strain evidence="3">5420S-16</strain>
    </source>
</reference>